<dbReference type="Proteomes" id="UP000256305">
    <property type="component" value="Unassembled WGS sequence"/>
</dbReference>
<gene>
    <name evidence="2" type="ORF">DYE48_01180</name>
</gene>
<dbReference type="SUPFAM" id="SSF53474">
    <property type="entry name" value="alpha/beta-Hydrolases"/>
    <property type="match status" value="1"/>
</dbReference>
<keyword evidence="3" id="KW-1185">Reference proteome</keyword>
<evidence type="ECO:0000313" key="2">
    <source>
        <dbReference type="EMBL" id="REJ11042.1"/>
    </source>
</evidence>
<dbReference type="AlphaFoldDB" id="A0A3E0JDP3"/>
<dbReference type="EMBL" id="QUAE01000001">
    <property type="protein sequence ID" value="REJ11042.1"/>
    <property type="molecule type" value="Genomic_DNA"/>
</dbReference>
<comment type="caution">
    <text evidence="2">The sequence shown here is derived from an EMBL/GenBank/DDBJ whole genome shotgun (WGS) entry which is preliminary data.</text>
</comment>
<evidence type="ECO:0000313" key="3">
    <source>
        <dbReference type="Proteomes" id="UP000256305"/>
    </source>
</evidence>
<dbReference type="PANTHER" id="PTHR45763:SF46">
    <property type="entry name" value="AB HYDROLASE-1 DOMAIN-CONTAINING PROTEIN"/>
    <property type="match status" value="1"/>
</dbReference>
<dbReference type="Pfam" id="PF00561">
    <property type="entry name" value="Abhydrolase_1"/>
    <property type="match status" value="1"/>
</dbReference>
<dbReference type="PANTHER" id="PTHR45763">
    <property type="entry name" value="HYDROLASE, ALPHA/BETA FOLD FAMILY PROTEIN, EXPRESSED-RELATED"/>
    <property type="match status" value="1"/>
</dbReference>
<dbReference type="GO" id="GO:0016787">
    <property type="term" value="F:hydrolase activity"/>
    <property type="evidence" value="ECO:0007669"/>
    <property type="project" value="UniProtKB-KW"/>
</dbReference>
<evidence type="ECO:0000259" key="1">
    <source>
        <dbReference type="Pfam" id="PF00561"/>
    </source>
</evidence>
<dbReference type="InterPro" id="IPR000073">
    <property type="entry name" value="AB_hydrolase_1"/>
</dbReference>
<organism evidence="2 3">
    <name type="scientific">Halobacillus trueperi</name>
    <dbReference type="NCBI Taxonomy" id="156205"/>
    <lineage>
        <taxon>Bacteria</taxon>
        <taxon>Bacillati</taxon>
        <taxon>Bacillota</taxon>
        <taxon>Bacilli</taxon>
        <taxon>Bacillales</taxon>
        <taxon>Bacillaceae</taxon>
        <taxon>Halobacillus</taxon>
    </lineage>
</organism>
<reference evidence="2 3" key="1">
    <citation type="submission" date="2018-08" db="EMBL/GenBank/DDBJ databases">
        <title>Genome sequence of Halobacillus trueperi KCTC 3686.</title>
        <authorList>
            <person name="Cho K.H."/>
            <person name="Kwak M.-J."/>
            <person name="Kim B.-Y."/>
            <person name="Chun J."/>
        </authorList>
    </citation>
    <scope>NUCLEOTIDE SEQUENCE [LARGE SCALE GENOMIC DNA]</scope>
    <source>
        <strain evidence="2 3">KCTC 3686</strain>
    </source>
</reference>
<protein>
    <submittedName>
        <fullName evidence="2">Alpha/beta hydrolase</fullName>
    </submittedName>
</protein>
<accession>A0A3E0JDP3</accession>
<name>A0A3E0JDP3_9BACI</name>
<keyword evidence="2" id="KW-0378">Hydrolase</keyword>
<dbReference type="Gene3D" id="3.40.50.1820">
    <property type="entry name" value="alpha/beta hydrolase"/>
    <property type="match status" value="1"/>
</dbReference>
<dbReference type="InterPro" id="IPR029058">
    <property type="entry name" value="AB_hydrolase_fold"/>
</dbReference>
<feature type="domain" description="AB hydrolase-1" evidence="1">
    <location>
        <begin position="40"/>
        <end position="280"/>
    </location>
</feature>
<sequence length="298" mass="33549">MPYDKNTFYNIGRENMSEHTIQLNDGRNLGYGTYGDTSGKPVLYFHGTPGCRFDAELFHTLAMNNHIHLISVERPGYGLSDEKCSYTYMDWVKDVRELMKELKMEKVDIIGVSGGAPYALSCAEQLCSKIGRVAIVCGLVPFDSEEARKSIAKEDQMLMDAAQNTPEQVAPVIENIHNNPHRMVEEATSSFTDFDKKIITNEVLEKFPRIIKEATRSSEGMISDYKLFGQPWNINFKDINVPVYFWNGDLDQSISVKVASSFADRFRKVKFNLIEGAGHFGTAVVGPERAILLLANEK</sequence>
<proteinExistence type="predicted"/>